<protein>
    <submittedName>
        <fullName evidence="1">Uncharacterized protein</fullName>
    </submittedName>
</protein>
<comment type="caution">
    <text evidence="1">The sequence shown here is derived from an EMBL/GenBank/DDBJ whole genome shotgun (WGS) entry which is preliminary data.</text>
</comment>
<dbReference type="AlphaFoldDB" id="A0AA43GZN6"/>
<evidence type="ECO:0000313" key="2">
    <source>
        <dbReference type="Proteomes" id="UP001159370"/>
    </source>
</evidence>
<dbReference type="Proteomes" id="UP001159370">
    <property type="component" value="Unassembled WGS sequence"/>
</dbReference>
<evidence type="ECO:0000313" key="1">
    <source>
        <dbReference type="EMBL" id="MDH6064405.1"/>
    </source>
</evidence>
<gene>
    <name evidence="1" type="ORF">NWP23_11630</name>
</gene>
<proteinExistence type="predicted"/>
<dbReference type="RefSeq" id="WP_280700765.1">
    <property type="nucleotide sequence ID" value="NZ_JANQDL010000080.1"/>
</dbReference>
<organism evidence="1 2">
    <name type="scientific">Umezakia ovalisporum FSS-62</name>
    <dbReference type="NCBI Taxonomy" id="2971776"/>
    <lineage>
        <taxon>Bacteria</taxon>
        <taxon>Bacillati</taxon>
        <taxon>Cyanobacteriota</taxon>
        <taxon>Cyanophyceae</taxon>
        <taxon>Nostocales</taxon>
        <taxon>Nodulariaceae</taxon>
        <taxon>Umezakia</taxon>
    </lineage>
</organism>
<accession>A0AA43GZN6</accession>
<reference evidence="1 2" key="1">
    <citation type="journal article" date="2023" name="J. Phycol.">
        <title>Chrysosporum ovalisporum is synonymous with the true-branching cyanobacterium Umezakia natans (Nostocales/Aphanizomenonaceae).</title>
        <authorList>
            <person name="McGregor G.B."/>
            <person name="Sendall B.C."/>
            <person name="Niiyama Y."/>
            <person name="Tuji A."/>
            <person name="Willis A."/>
        </authorList>
    </citation>
    <scope>NUCLEOTIDE SEQUENCE [LARGE SCALE GENOMIC DNA]</scope>
    <source>
        <strain evidence="1 2">FSS-62</strain>
    </source>
</reference>
<name>A0AA43GZN6_9CYAN</name>
<dbReference type="EMBL" id="JANQDL010000080">
    <property type="protein sequence ID" value="MDH6064405.1"/>
    <property type="molecule type" value="Genomic_DNA"/>
</dbReference>
<sequence length="268" mass="31386">MNKDVIVLGSGMSILELSQQEINYINSCEVIIAVNKFMAFYQKSKIVPTHIYYVDAYQRSVRIFLQHVFNICRKNKLRGLTFILNKDISHYSTSNVYLYLYLKYLSLKNVYRQIRYGSINFFLLPKNCYCDFITHQDWLKCDNTWATSLNEPLFHYRGSLSTVLNYISIKYPNRSIRLVGVDFNSPQYFFQQELEELELDWQDWTTPIVKEKGMHFSAVNYQGTTIFDKFGFILEQLSASGNSVYSCNSKSLLVEKGLVQYAPLDDKI</sequence>